<accession>A0A3B1D8L6</accession>
<gene>
    <name evidence="2" type="ORF">MNBD_NITROSPIRAE02-40</name>
</gene>
<evidence type="ECO:0000259" key="1">
    <source>
        <dbReference type="Pfam" id="PF02954"/>
    </source>
</evidence>
<dbReference type="GO" id="GO:0043565">
    <property type="term" value="F:sequence-specific DNA binding"/>
    <property type="evidence" value="ECO:0007669"/>
    <property type="project" value="InterPro"/>
</dbReference>
<dbReference type="PRINTS" id="PR01590">
    <property type="entry name" value="HTHFIS"/>
</dbReference>
<organism evidence="2">
    <name type="scientific">hydrothermal vent metagenome</name>
    <dbReference type="NCBI Taxonomy" id="652676"/>
    <lineage>
        <taxon>unclassified sequences</taxon>
        <taxon>metagenomes</taxon>
        <taxon>ecological metagenomes</taxon>
    </lineage>
</organism>
<dbReference type="InterPro" id="IPR002197">
    <property type="entry name" value="HTH_Fis"/>
</dbReference>
<dbReference type="Gene3D" id="1.10.10.60">
    <property type="entry name" value="Homeodomain-like"/>
    <property type="match status" value="1"/>
</dbReference>
<sequence length="67" mass="7827">MVSLKDKVEEMEREEIIRALKETGWVKAKAARVLGITERMIGYKIRKYGIKISLTGEERDFLDKQDL</sequence>
<protein>
    <recommendedName>
        <fullName evidence="1">DNA binding HTH domain-containing protein</fullName>
    </recommendedName>
</protein>
<dbReference type="Pfam" id="PF02954">
    <property type="entry name" value="HTH_8"/>
    <property type="match status" value="1"/>
</dbReference>
<dbReference type="EMBL" id="UOGH01000257">
    <property type="protein sequence ID" value="VAX32494.1"/>
    <property type="molecule type" value="Genomic_DNA"/>
</dbReference>
<dbReference type="InterPro" id="IPR009057">
    <property type="entry name" value="Homeodomain-like_sf"/>
</dbReference>
<proteinExistence type="predicted"/>
<reference evidence="2" key="1">
    <citation type="submission" date="2018-06" db="EMBL/GenBank/DDBJ databases">
        <authorList>
            <person name="Zhirakovskaya E."/>
        </authorList>
    </citation>
    <scope>NUCLEOTIDE SEQUENCE</scope>
</reference>
<feature type="domain" description="DNA binding HTH" evidence="1">
    <location>
        <begin position="8"/>
        <end position="48"/>
    </location>
</feature>
<name>A0A3B1D8L6_9ZZZZ</name>
<evidence type="ECO:0000313" key="2">
    <source>
        <dbReference type="EMBL" id="VAX32494.1"/>
    </source>
</evidence>
<dbReference type="AlphaFoldDB" id="A0A3B1D8L6"/>
<dbReference type="SUPFAM" id="SSF46689">
    <property type="entry name" value="Homeodomain-like"/>
    <property type="match status" value="1"/>
</dbReference>